<name>G0L7I2_ZOBGA</name>
<gene>
    <name evidence="1" type="ordered locus">zobellia_3943</name>
</gene>
<dbReference type="HOGENOM" id="CLU_2412540_0_0_10"/>
<organism evidence="1 2">
    <name type="scientific">Zobellia galactanivorans (strain DSM 12802 / CCUG 47099 / CIP 106680 / NCIMB 13871 / Dsij)</name>
    <dbReference type="NCBI Taxonomy" id="63186"/>
    <lineage>
        <taxon>Bacteria</taxon>
        <taxon>Pseudomonadati</taxon>
        <taxon>Bacteroidota</taxon>
        <taxon>Flavobacteriia</taxon>
        <taxon>Flavobacteriales</taxon>
        <taxon>Flavobacteriaceae</taxon>
        <taxon>Zobellia</taxon>
    </lineage>
</organism>
<reference evidence="1 2" key="2">
    <citation type="journal article" date="2012" name="Environ. Microbiol.">
        <title>Characterization of the first alginolytic operons in a marine bacterium: from their emergence in marine Flavobacteriia to their independent transfers to marine Proteobacteria and human gut Bacteroides.</title>
        <authorList>
            <person name="Thomas F."/>
            <person name="Barbeyron T."/>
            <person name="Tonon T."/>
            <person name="Genicot S."/>
            <person name="Czjzek M."/>
            <person name="Michel G."/>
        </authorList>
    </citation>
    <scope>NUCLEOTIDE SEQUENCE [LARGE SCALE GENOMIC DNA]</scope>
    <source>
        <strain evidence="2">DSM 12802 / CCUG 47099 / CIP 106680 / NCIMB 13871 / Dsij</strain>
    </source>
</reference>
<dbReference type="AlphaFoldDB" id="G0L7I2"/>
<dbReference type="Proteomes" id="UP000008898">
    <property type="component" value="Chromosome"/>
</dbReference>
<evidence type="ECO:0000313" key="2">
    <source>
        <dbReference type="Proteomes" id="UP000008898"/>
    </source>
</evidence>
<reference evidence="2" key="1">
    <citation type="submission" date="2009-07" db="EMBL/GenBank/DDBJ databases">
        <title>Complete genome sequence of Zobellia galactanivorans Dsij.</title>
        <authorList>
            <consortium name="Genoscope - CEA"/>
        </authorList>
    </citation>
    <scope>NUCLEOTIDE SEQUENCE [LARGE SCALE GENOMIC DNA]</scope>
    <source>
        <strain evidence="2">DSM 12802 / CCUG 47099 / CIP 106680 / NCIMB 13871 / Dsij</strain>
    </source>
</reference>
<proteinExistence type="predicted"/>
<dbReference type="EMBL" id="FP476056">
    <property type="protein sequence ID" value="CAZ98081.1"/>
    <property type="molecule type" value="Genomic_DNA"/>
</dbReference>
<sequence>MWGSVVLWIGQSWLFYAIIEIKCPELVYEAEKHFWLTREGLFFDGLLIIQKTKALLAFLPLMLREYCVGIEECYVMIKYPIFSKPIYVYSHF</sequence>
<accession>G0L7I2</accession>
<protein>
    <submittedName>
        <fullName evidence="1">Uncharacterized protein</fullName>
    </submittedName>
</protein>
<dbReference type="KEGG" id="zga:ZOBELLIA_3943"/>
<dbReference type="STRING" id="63186.ZOBELLIA_3943"/>
<keyword evidence="2" id="KW-1185">Reference proteome</keyword>
<evidence type="ECO:0000313" key="1">
    <source>
        <dbReference type="EMBL" id="CAZ98081.1"/>
    </source>
</evidence>